<evidence type="ECO:0000313" key="4">
    <source>
        <dbReference type="EMBL" id="ACR80679.1"/>
    </source>
</evidence>
<dbReference type="GO" id="GO:0050660">
    <property type="term" value="F:flavin adenine dinucleotide binding"/>
    <property type="evidence" value="ECO:0007669"/>
    <property type="project" value="InterPro"/>
</dbReference>
<evidence type="ECO:0000256" key="2">
    <source>
        <dbReference type="PIRSR" id="PIRSR000089-1"/>
    </source>
</evidence>
<organism evidence="4 5">
    <name type="scientific">Kosmotoga olearia (strain ATCC BAA-1733 / DSM 21960 / TBF 19.5.1)</name>
    <dbReference type="NCBI Taxonomy" id="521045"/>
    <lineage>
        <taxon>Bacteria</taxon>
        <taxon>Thermotogati</taxon>
        <taxon>Thermotogota</taxon>
        <taxon>Thermotogae</taxon>
        <taxon>Kosmotogales</taxon>
        <taxon>Kosmotogaceae</taxon>
        <taxon>Kosmotoga</taxon>
    </lineage>
</organism>
<feature type="binding site" evidence="2">
    <location>
        <begin position="277"/>
        <end position="284"/>
    </location>
    <ligand>
        <name>FAD</name>
        <dbReference type="ChEBI" id="CHEBI:57692"/>
    </ligand>
</feature>
<dbReference type="InterPro" id="IPR029035">
    <property type="entry name" value="DHS-like_NAD/FAD-binding_dom"/>
</dbReference>
<reference evidence="4 5" key="2">
    <citation type="journal article" date="2011" name="J. Bacteriol.">
        <title>Genome Sequence of Kosmotoga olearia Strain TBF 19.5.1, a Thermophilic Bacterium with a Wide Growth Temperature Range, Isolated from the Troll B Oil Platform in the North Sea.</title>
        <authorList>
            <person name="Swithers K.S."/>
            <person name="Dipippo J.L."/>
            <person name="Bruce D.C."/>
            <person name="Detter C."/>
            <person name="Tapia R."/>
            <person name="Han S."/>
            <person name="Goodwin L.A."/>
            <person name="Han J."/>
            <person name="Woyke T."/>
            <person name="Pitluck S."/>
            <person name="Pennacchio L."/>
            <person name="Nolan M."/>
            <person name="Mikhailova N."/>
            <person name="Land M.L."/>
            <person name="Nesbo C.L."/>
            <person name="Gogarten J.P."/>
            <person name="Noll K.M."/>
        </authorList>
    </citation>
    <scope>NUCLEOTIDE SEQUENCE [LARGE SCALE GENOMIC DNA]</scope>
    <source>
        <strain evidence="5">ATCC BAA-1733 / DSM 21960 / TBF 19.5.1</strain>
    </source>
</reference>
<dbReference type="GO" id="GO:0033539">
    <property type="term" value="P:fatty acid beta-oxidation using acyl-CoA dehydrogenase"/>
    <property type="evidence" value="ECO:0007669"/>
    <property type="project" value="TreeGrafter"/>
</dbReference>
<evidence type="ECO:0000313" key="5">
    <source>
        <dbReference type="Proteomes" id="UP000002382"/>
    </source>
</evidence>
<dbReference type="SUPFAM" id="SSF52402">
    <property type="entry name" value="Adenine nucleotide alpha hydrolases-like"/>
    <property type="match status" value="1"/>
</dbReference>
<dbReference type="Pfam" id="PF00766">
    <property type="entry name" value="ETF_alpha"/>
    <property type="match status" value="1"/>
</dbReference>
<proteinExistence type="inferred from homology"/>
<dbReference type="Gene3D" id="3.40.50.1220">
    <property type="entry name" value="TPP-binding domain"/>
    <property type="match status" value="1"/>
</dbReference>
<accession>C5CH76</accession>
<feature type="domain" description="Electron transfer flavoprotein alpha/beta-subunit N-terminal" evidence="3">
    <location>
        <begin position="5"/>
        <end position="204"/>
    </location>
</feature>
<dbReference type="eggNOG" id="COG2025">
    <property type="taxonomic scope" value="Bacteria"/>
</dbReference>
<dbReference type="InterPro" id="IPR001308">
    <property type="entry name" value="ETF_a/FixB"/>
</dbReference>
<comment type="cofactor">
    <cofactor evidence="2">
        <name>FAD</name>
        <dbReference type="ChEBI" id="CHEBI:57692"/>
    </cofactor>
    <text evidence="2">Binds 1 FAD per dimer.</text>
</comment>
<feature type="binding site" evidence="2">
    <location>
        <begin position="246"/>
        <end position="247"/>
    </location>
    <ligand>
        <name>FAD</name>
        <dbReference type="ChEBI" id="CHEBI:57692"/>
    </ligand>
</feature>
<keyword evidence="5" id="KW-1185">Reference proteome</keyword>
<dbReference type="InterPro" id="IPR014729">
    <property type="entry name" value="Rossmann-like_a/b/a_fold"/>
</dbReference>
<dbReference type="RefSeq" id="WP_015869322.1">
    <property type="nucleotide sequence ID" value="NC_012785.1"/>
</dbReference>
<dbReference type="Gene3D" id="3.40.50.620">
    <property type="entry name" value="HUPs"/>
    <property type="match status" value="1"/>
</dbReference>
<evidence type="ECO:0000256" key="1">
    <source>
        <dbReference type="ARBA" id="ARBA00005817"/>
    </source>
</evidence>
<dbReference type="InterPro" id="IPR014730">
    <property type="entry name" value="ETF_a/b_N"/>
</dbReference>
<evidence type="ECO:0000259" key="3">
    <source>
        <dbReference type="SMART" id="SM00893"/>
    </source>
</evidence>
<dbReference type="KEGG" id="kol:Kole_1999"/>
<dbReference type="PIRSF" id="PIRSF000089">
    <property type="entry name" value="Electra_flavoP_a"/>
    <property type="match status" value="1"/>
</dbReference>
<dbReference type="EMBL" id="CP001634">
    <property type="protein sequence ID" value="ACR80679.1"/>
    <property type="molecule type" value="Genomic_DNA"/>
</dbReference>
<dbReference type="STRING" id="521045.Kole_1999"/>
<sequence length="337" mass="37127">MSKDIWVIAERRNDEIHSSTYELLGKAREIAKKAGDFMVWVIVLSERTMTETEKGLLYRYGADGIIAAVHEVFQRFNFLAYLETLEKLAKEAEPEIILAPATTTGRTIMPALAGVLGTGLTADCTGLDIEVETGNLLQTRPAIGGNIMAMIKTPAHRPQMATVRPKTFSVLEEKYDGPREYREIHPIFFSKIDRMELVEFKGTPSEMKSIQDSEIVISGGRGLRKPENLELLKRIAKLVNGSVGASRPIVDSKWIGHECQVGLSGHTVKPRVYLAAGISGAVQHIAGMQTSDVIVAINKDRNAPIFDFSDIGLVGDASEILETILKRLEALKGEKVR</sequence>
<dbReference type="OrthoDB" id="9770286at2"/>
<dbReference type="SUPFAM" id="SSF52467">
    <property type="entry name" value="DHS-like NAD/FAD-binding domain"/>
    <property type="match status" value="1"/>
</dbReference>
<dbReference type="InterPro" id="IPR014731">
    <property type="entry name" value="ETF_asu_C"/>
</dbReference>
<dbReference type="Proteomes" id="UP000002382">
    <property type="component" value="Chromosome"/>
</dbReference>
<protein>
    <submittedName>
        <fullName evidence="4">Electron transfer flavoprotein alpha subunit</fullName>
    </submittedName>
</protein>
<feature type="binding site" evidence="2">
    <location>
        <position position="298"/>
    </location>
    <ligand>
        <name>FAD</name>
        <dbReference type="ChEBI" id="CHEBI:57692"/>
    </ligand>
</feature>
<keyword evidence="2" id="KW-0285">Flavoprotein</keyword>
<reference evidence="4 5" key="1">
    <citation type="submission" date="2009-06" db="EMBL/GenBank/DDBJ databases">
        <title>Complete sequence of Thermotogales bacterium TBF 19.5.1.</title>
        <authorList>
            <consortium name="US DOE Joint Genome Institute"/>
            <person name="Lucas S."/>
            <person name="Copeland A."/>
            <person name="Lapidus A."/>
            <person name="Glavina del Rio T."/>
            <person name="Tice H."/>
            <person name="Bruce D."/>
            <person name="Goodwin L."/>
            <person name="Pitluck S."/>
            <person name="Chertkov O."/>
            <person name="Brettin T."/>
            <person name="Detter J.C."/>
            <person name="Han C."/>
            <person name="Schmutz J."/>
            <person name="Larimer F."/>
            <person name="Land M."/>
            <person name="Hauser L."/>
            <person name="Kyrpides N."/>
            <person name="Ovchinnikova G."/>
            <person name="Noll K."/>
        </authorList>
    </citation>
    <scope>NUCLEOTIDE SEQUENCE [LARGE SCALE GENOMIC DNA]</scope>
    <source>
        <strain evidence="5">ATCC BAA-1733 / DSM 21960 / TBF 19.5.1</strain>
    </source>
</reference>
<gene>
    <name evidence="4" type="ordered locus">Kole_1999</name>
</gene>
<dbReference type="PANTHER" id="PTHR43153:SF1">
    <property type="entry name" value="ELECTRON TRANSFER FLAVOPROTEIN SUBUNIT ALPHA, MITOCHONDRIAL"/>
    <property type="match status" value="1"/>
</dbReference>
<keyword evidence="2" id="KW-0274">FAD</keyword>
<dbReference type="InterPro" id="IPR033947">
    <property type="entry name" value="ETF_alpha_N"/>
</dbReference>
<dbReference type="CDD" id="cd01715">
    <property type="entry name" value="ETF_alpha"/>
    <property type="match status" value="1"/>
</dbReference>
<dbReference type="AlphaFoldDB" id="C5CH76"/>
<dbReference type="PANTHER" id="PTHR43153">
    <property type="entry name" value="ELECTRON TRANSFER FLAVOPROTEIN ALPHA"/>
    <property type="match status" value="1"/>
</dbReference>
<feature type="binding site" evidence="2">
    <location>
        <position position="221"/>
    </location>
    <ligand>
        <name>FAD</name>
        <dbReference type="ChEBI" id="CHEBI:57692"/>
    </ligand>
</feature>
<dbReference type="HOGENOM" id="CLU_034178_1_1_0"/>
<comment type="similarity">
    <text evidence="1">Belongs to the ETF alpha-subunit/FixB family.</text>
</comment>
<name>C5CH76_KOSOT</name>
<dbReference type="SMART" id="SM00893">
    <property type="entry name" value="ETF"/>
    <property type="match status" value="1"/>
</dbReference>
<dbReference type="GO" id="GO:0009055">
    <property type="term" value="F:electron transfer activity"/>
    <property type="evidence" value="ECO:0007669"/>
    <property type="project" value="InterPro"/>
</dbReference>
<dbReference type="Pfam" id="PF01012">
    <property type="entry name" value="ETF"/>
    <property type="match status" value="1"/>
</dbReference>
<feature type="binding site" evidence="2">
    <location>
        <begin position="260"/>
        <end position="264"/>
    </location>
    <ligand>
        <name>FAD</name>
        <dbReference type="ChEBI" id="CHEBI:57692"/>
    </ligand>
</feature>